<dbReference type="EMBL" id="NIRR01000001">
    <property type="protein sequence ID" value="OWP65090.1"/>
    <property type="molecule type" value="Genomic_DNA"/>
</dbReference>
<evidence type="ECO:0000313" key="1">
    <source>
        <dbReference type="EMBL" id="OWP65090.1"/>
    </source>
</evidence>
<evidence type="ECO:0008006" key="3">
    <source>
        <dbReference type="Google" id="ProtNLM"/>
    </source>
</evidence>
<gene>
    <name evidence="1" type="ORF">CDA63_01675</name>
</gene>
<dbReference type="OrthoDB" id="882166at2"/>
<protein>
    <recommendedName>
        <fullName evidence="3">STAS/SEC14 domain-containing protein</fullName>
    </recommendedName>
</protein>
<reference evidence="1 2" key="1">
    <citation type="submission" date="2017-06" db="EMBL/GenBank/DDBJ databases">
        <title>Hymenobacter amundsenii sp. nov. isolated from regoliths in Antarctica.</title>
        <authorList>
            <person name="Sedlacek I."/>
            <person name="Kralova S."/>
            <person name="Pantucek R."/>
            <person name="Svec P."/>
            <person name="Holochova P."/>
            <person name="Stankova E."/>
            <person name="Vrbovska V."/>
            <person name="Busse H.-J."/>
        </authorList>
    </citation>
    <scope>NUCLEOTIDE SEQUENCE [LARGE SCALE GENOMIC DNA]</scope>
    <source>
        <strain evidence="1 2">CCM 8682</strain>
    </source>
</reference>
<dbReference type="AlphaFoldDB" id="A0A246FQU4"/>
<sequence>MKTLLTTPGLTMAHDAENGWLHLIWRGMHSEEESQACFLRILDQVCLTQVSRILNDATQDEDGWTELTRWMNRDFLHNLADVGIVAMAWVLPDNLQARTDVHRMLAPLDCPMVDTFSDPEAAYRWLQQAPPQGNCQLPTP</sequence>
<name>A0A246FQU4_9BACT</name>
<dbReference type="Proteomes" id="UP000197277">
    <property type="component" value="Unassembled WGS sequence"/>
</dbReference>
<organism evidence="1 2">
    <name type="scientific">Hymenobacter amundsenii</name>
    <dbReference type="NCBI Taxonomy" id="2006685"/>
    <lineage>
        <taxon>Bacteria</taxon>
        <taxon>Pseudomonadati</taxon>
        <taxon>Bacteroidota</taxon>
        <taxon>Cytophagia</taxon>
        <taxon>Cytophagales</taxon>
        <taxon>Hymenobacteraceae</taxon>
        <taxon>Hymenobacter</taxon>
    </lineage>
</organism>
<keyword evidence="2" id="KW-1185">Reference proteome</keyword>
<comment type="caution">
    <text evidence="1">The sequence shown here is derived from an EMBL/GenBank/DDBJ whole genome shotgun (WGS) entry which is preliminary data.</text>
</comment>
<accession>A0A246FQU4</accession>
<evidence type="ECO:0000313" key="2">
    <source>
        <dbReference type="Proteomes" id="UP000197277"/>
    </source>
</evidence>
<proteinExistence type="predicted"/>
<dbReference type="RefSeq" id="WP_088462701.1">
    <property type="nucleotide sequence ID" value="NZ_NIRR01000001.1"/>
</dbReference>